<reference evidence="2" key="1">
    <citation type="submission" date="2020-06" db="EMBL/GenBank/DDBJ databases">
        <authorList>
            <person name="Li T."/>
            <person name="Hu X."/>
            <person name="Zhang T."/>
            <person name="Song X."/>
            <person name="Zhang H."/>
            <person name="Dai N."/>
            <person name="Sheng W."/>
            <person name="Hou X."/>
            <person name="Wei L."/>
        </authorList>
    </citation>
    <scope>NUCLEOTIDE SEQUENCE</scope>
    <source>
        <strain evidence="2">KEN1</strain>
        <tissue evidence="2">Leaf</tissue>
    </source>
</reference>
<evidence type="ECO:0000256" key="1">
    <source>
        <dbReference type="SAM" id="MobiDB-lite"/>
    </source>
</evidence>
<dbReference type="EMBL" id="JACGWN010000012">
    <property type="protein sequence ID" value="KAL0417064.1"/>
    <property type="molecule type" value="Genomic_DNA"/>
</dbReference>
<sequence length="199" mass="21284">MSYGPWLRAPIPSRGRPTTRGNVATPLLSNQQPTPIRTGSMIFGNFSVQQQQRAPATSVGLDCDEAGSHSHIDRAEQDSDEGGLQRNPVQPNTGKKLLGEDEGLGMDFEQTDAIQRAPPQNAGMISGGMETVTGLSSSEEGVVVGAMEASKEGNQERELTLAPSLNLINVLLEFTSQYLAPGRMLARRGRPPDRTSRGG</sequence>
<comment type="caution">
    <text evidence="2">The sequence shown here is derived from an EMBL/GenBank/DDBJ whole genome shotgun (WGS) entry which is preliminary data.</text>
</comment>
<feature type="region of interest" description="Disordered" evidence="1">
    <location>
        <begin position="72"/>
        <end position="97"/>
    </location>
</feature>
<reference evidence="2" key="2">
    <citation type="journal article" date="2024" name="Plant">
        <title>Genomic evolution and insights into agronomic trait innovations of Sesamum species.</title>
        <authorList>
            <person name="Miao H."/>
            <person name="Wang L."/>
            <person name="Qu L."/>
            <person name="Liu H."/>
            <person name="Sun Y."/>
            <person name="Le M."/>
            <person name="Wang Q."/>
            <person name="Wei S."/>
            <person name="Zheng Y."/>
            <person name="Lin W."/>
            <person name="Duan Y."/>
            <person name="Cao H."/>
            <person name="Xiong S."/>
            <person name="Wang X."/>
            <person name="Wei L."/>
            <person name="Li C."/>
            <person name="Ma Q."/>
            <person name="Ju M."/>
            <person name="Zhao R."/>
            <person name="Li G."/>
            <person name="Mu C."/>
            <person name="Tian Q."/>
            <person name="Mei H."/>
            <person name="Zhang T."/>
            <person name="Gao T."/>
            <person name="Zhang H."/>
        </authorList>
    </citation>
    <scope>NUCLEOTIDE SEQUENCE</scope>
    <source>
        <strain evidence="2">KEN1</strain>
    </source>
</reference>
<proteinExistence type="predicted"/>
<dbReference type="AlphaFoldDB" id="A0AAW2UJ60"/>
<organism evidence="2">
    <name type="scientific">Sesamum latifolium</name>
    <dbReference type="NCBI Taxonomy" id="2727402"/>
    <lineage>
        <taxon>Eukaryota</taxon>
        <taxon>Viridiplantae</taxon>
        <taxon>Streptophyta</taxon>
        <taxon>Embryophyta</taxon>
        <taxon>Tracheophyta</taxon>
        <taxon>Spermatophyta</taxon>
        <taxon>Magnoliopsida</taxon>
        <taxon>eudicotyledons</taxon>
        <taxon>Gunneridae</taxon>
        <taxon>Pentapetalae</taxon>
        <taxon>asterids</taxon>
        <taxon>lamiids</taxon>
        <taxon>Lamiales</taxon>
        <taxon>Pedaliaceae</taxon>
        <taxon>Sesamum</taxon>
    </lineage>
</organism>
<protein>
    <submittedName>
        <fullName evidence="2">Uncharacterized protein</fullName>
    </submittedName>
</protein>
<accession>A0AAW2UJ60</accession>
<feature type="region of interest" description="Disordered" evidence="1">
    <location>
        <begin position="1"/>
        <end position="34"/>
    </location>
</feature>
<name>A0AAW2UJ60_9LAMI</name>
<feature type="compositionally biased region" description="Polar residues" evidence="1">
    <location>
        <begin position="19"/>
        <end position="34"/>
    </location>
</feature>
<evidence type="ECO:0000313" key="2">
    <source>
        <dbReference type="EMBL" id="KAL0417064.1"/>
    </source>
</evidence>
<gene>
    <name evidence="2" type="ORF">Slati_3538300</name>
</gene>